<dbReference type="Pfam" id="PF12697">
    <property type="entry name" value="Abhydrolase_6"/>
    <property type="match status" value="1"/>
</dbReference>
<dbReference type="Gene3D" id="3.40.50.1820">
    <property type="entry name" value="alpha/beta hydrolase"/>
    <property type="match status" value="1"/>
</dbReference>
<sequence>MISKRLTALVGASVAVVAACVSMLAVTTADARPGGQGHAPADKPTIVLVHGAFADSSGFNAVIQRLTKDGYPVVAAANPLRAVPSDAAQLSALLDSIKGPIVLVGHSYGGVVMSTAATGNKNVKALVYVAAYIPETGETVAQLTDKFPGSTVDASLKAVPLPDGVVDLYIDPAVFRANFAPDLPAKDAALYSITQRPATNVALTEPILGEQAWHTIRSYALISGADKIIPPAAQRYMSKRAGSTVQTVKGASHMVFVSHPDTTVSFIERAVRETTR</sequence>
<evidence type="ECO:0000313" key="3">
    <source>
        <dbReference type="EMBL" id="GAA0943675.1"/>
    </source>
</evidence>
<dbReference type="InterPro" id="IPR029058">
    <property type="entry name" value="AB_hydrolase_fold"/>
</dbReference>
<dbReference type="PANTHER" id="PTHR37017:SF11">
    <property type="entry name" value="ESTERASE_LIPASE_THIOESTERASE DOMAIN-CONTAINING PROTEIN"/>
    <property type="match status" value="1"/>
</dbReference>
<feature type="signal peptide" evidence="1">
    <location>
        <begin position="1"/>
        <end position="31"/>
    </location>
</feature>
<evidence type="ECO:0000313" key="4">
    <source>
        <dbReference type="Proteomes" id="UP001500542"/>
    </source>
</evidence>
<dbReference type="PROSITE" id="PS51257">
    <property type="entry name" value="PROKAR_LIPOPROTEIN"/>
    <property type="match status" value="1"/>
</dbReference>
<protein>
    <submittedName>
        <fullName evidence="3">Alpha/beta hydrolase</fullName>
    </submittedName>
</protein>
<evidence type="ECO:0000256" key="1">
    <source>
        <dbReference type="SAM" id="SignalP"/>
    </source>
</evidence>
<dbReference type="PANTHER" id="PTHR37017">
    <property type="entry name" value="AB HYDROLASE-1 DOMAIN-CONTAINING PROTEIN-RELATED"/>
    <property type="match status" value="1"/>
</dbReference>
<dbReference type="InterPro" id="IPR052897">
    <property type="entry name" value="Sec-Metab_Biosynth_Hydrolase"/>
</dbReference>
<evidence type="ECO:0000259" key="2">
    <source>
        <dbReference type="Pfam" id="PF12697"/>
    </source>
</evidence>
<keyword evidence="4" id="KW-1185">Reference proteome</keyword>
<feature type="chain" id="PRO_5045824386" evidence="1">
    <location>
        <begin position="32"/>
        <end position="276"/>
    </location>
</feature>
<dbReference type="SUPFAM" id="SSF53474">
    <property type="entry name" value="alpha/beta-Hydrolases"/>
    <property type="match status" value="1"/>
</dbReference>
<feature type="domain" description="AB hydrolase-1" evidence="2">
    <location>
        <begin position="46"/>
        <end position="264"/>
    </location>
</feature>
<dbReference type="EMBL" id="BAAAHK010000008">
    <property type="protein sequence ID" value="GAA0943675.1"/>
    <property type="molecule type" value="Genomic_DNA"/>
</dbReference>
<dbReference type="GO" id="GO:0016787">
    <property type="term" value="F:hydrolase activity"/>
    <property type="evidence" value="ECO:0007669"/>
    <property type="project" value="UniProtKB-KW"/>
</dbReference>
<keyword evidence="3" id="KW-0378">Hydrolase</keyword>
<gene>
    <name evidence="3" type="ORF">GCM10009554_37150</name>
</gene>
<comment type="caution">
    <text evidence="3">The sequence shown here is derived from an EMBL/GenBank/DDBJ whole genome shotgun (WGS) entry which is preliminary data.</text>
</comment>
<dbReference type="RefSeq" id="WP_343971161.1">
    <property type="nucleotide sequence ID" value="NZ_BAAAHK010000008.1"/>
</dbReference>
<dbReference type="InterPro" id="IPR000073">
    <property type="entry name" value="AB_hydrolase_1"/>
</dbReference>
<proteinExistence type="predicted"/>
<keyword evidence="1" id="KW-0732">Signal</keyword>
<name>A0ABP4AZI6_9ACTN</name>
<organism evidence="3 4">
    <name type="scientific">Kribbella koreensis</name>
    <dbReference type="NCBI Taxonomy" id="57909"/>
    <lineage>
        <taxon>Bacteria</taxon>
        <taxon>Bacillati</taxon>
        <taxon>Actinomycetota</taxon>
        <taxon>Actinomycetes</taxon>
        <taxon>Propionibacteriales</taxon>
        <taxon>Kribbellaceae</taxon>
        <taxon>Kribbella</taxon>
    </lineage>
</organism>
<accession>A0ABP4AZI6</accession>
<dbReference type="Proteomes" id="UP001500542">
    <property type="component" value="Unassembled WGS sequence"/>
</dbReference>
<reference evidence="4" key="1">
    <citation type="journal article" date="2019" name="Int. J. Syst. Evol. Microbiol.">
        <title>The Global Catalogue of Microorganisms (GCM) 10K type strain sequencing project: providing services to taxonomists for standard genome sequencing and annotation.</title>
        <authorList>
            <consortium name="The Broad Institute Genomics Platform"/>
            <consortium name="The Broad Institute Genome Sequencing Center for Infectious Disease"/>
            <person name="Wu L."/>
            <person name="Ma J."/>
        </authorList>
    </citation>
    <scope>NUCLEOTIDE SEQUENCE [LARGE SCALE GENOMIC DNA]</scope>
    <source>
        <strain evidence="4">JCM 10977</strain>
    </source>
</reference>